<accession>A0A1G2UGC9</accession>
<proteinExistence type="predicted"/>
<dbReference type="Proteomes" id="UP000177096">
    <property type="component" value="Unassembled WGS sequence"/>
</dbReference>
<evidence type="ECO:0000313" key="2">
    <source>
        <dbReference type="Proteomes" id="UP000177096"/>
    </source>
</evidence>
<protein>
    <submittedName>
        <fullName evidence="1">Uncharacterized protein</fullName>
    </submittedName>
</protein>
<sequence>MPHELQLKPFEEKEGFKYVILQVTDIAWHTNKLRPTELIGEKVRTAIDTNTPGRIYTEIDRKNGLSTGLVDIESLKKNPDFIKFIQEQEKQGVKVLLHIPKDGVPMAPGKDTVKFMQSTKGKRILHWLYKKLGAKI</sequence>
<dbReference type="AlphaFoldDB" id="A0A1G2UGC9"/>
<evidence type="ECO:0000313" key="1">
    <source>
        <dbReference type="EMBL" id="OHB08476.1"/>
    </source>
</evidence>
<organism evidence="1 2">
    <name type="scientific">Candidatus Zambryskibacteria bacterium RIFCSPLOWO2_02_FULL_39_14</name>
    <dbReference type="NCBI Taxonomy" id="1802769"/>
    <lineage>
        <taxon>Bacteria</taxon>
        <taxon>Candidatus Zambryskiibacteriota</taxon>
    </lineage>
</organism>
<dbReference type="EMBL" id="MHWM01000025">
    <property type="protein sequence ID" value="OHB08476.1"/>
    <property type="molecule type" value="Genomic_DNA"/>
</dbReference>
<reference evidence="1 2" key="1">
    <citation type="journal article" date="2016" name="Nat. Commun.">
        <title>Thousands of microbial genomes shed light on interconnected biogeochemical processes in an aquifer system.</title>
        <authorList>
            <person name="Anantharaman K."/>
            <person name="Brown C.T."/>
            <person name="Hug L.A."/>
            <person name="Sharon I."/>
            <person name="Castelle C.J."/>
            <person name="Probst A.J."/>
            <person name="Thomas B.C."/>
            <person name="Singh A."/>
            <person name="Wilkins M.J."/>
            <person name="Karaoz U."/>
            <person name="Brodie E.L."/>
            <person name="Williams K.H."/>
            <person name="Hubbard S.S."/>
            <person name="Banfield J.F."/>
        </authorList>
    </citation>
    <scope>NUCLEOTIDE SEQUENCE [LARGE SCALE GENOMIC DNA]</scope>
</reference>
<name>A0A1G2UGC9_9BACT</name>
<gene>
    <name evidence="1" type="ORF">A3I86_00275</name>
</gene>
<comment type="caution">
    <text evidence="1">The sequence shown here is derived from an EMBL/GenBank/DDBJ whole genome shotgun (WGS) entry which is preliminary data.</text>
</comment>